<protein>
    <submittedName>
        <fullName evidence="13">Interleukin 6 receptor</fullName>
    </submittedName>
</protein>
<dbReference type="InterPro" id="IPR013783">
    <property type="entry name" value="Ig-like_fold"/>
</dbReference>
<keyword evidence="5 10" id="KW-0472">Membrane</keyword>
<keyword evidence="7 13" id="KW-0675">Receptor</keyword>
<feature type="domain" description="Fibronectin type-III" evidence="11">
    <location>
        <begin position="80"/>
        <end position="181"/>
    </location>
</feature>
<keyword evidence="6" id="KW-1015">Disulfide bond</keyword>
<sequence length="333" mass="38010">MRSMKGTTTGLIFLQSKPDNFHQIPCSYSSQRSLCSCALEQNENELRIPHVASLCVSSFVGNTTSPLFFFKPLDILKPDPPSDVTTHQLEQQEKKIKVTWNLPLTWSKQDNFYDVIYEIRYRPLTSVNNLVCKIKSNRFYIIADALPGVEYLIQLRTKEEYDGLWSEWSSPVYARSWTAESVEGGLPTPTIDLLTLDLGSGLPNDNYPDGPETDSCSSSDYPYMPHHVIWISVVFASLTAILAIYIFRHKDKLMSKFHKLHQITQLGDPPPSSPSLPAASERQTLVTFDPQLYKKRPPSDTKEKEENEEKQLVTGRTEALTFNNTSYFFLRRD</sequence>
<reference evidence="13" key="1">
    <citation type="submission" date="2016-05" db="EMBL/GenBank/DDBJ databases">
        <authorList>
            <person name="Lavstsen T."/>
            <person name="Jespersen J.S."/>
        </authorList>
    </citation>
    <scope>NUCLEOTIDE SEQUENCE</scope>
    <source>
        <tissue evidence="13">Brain</tissue>
    </source>
</reference>
<evidence type="ECO:0000256" key="2">
    <source>
        <dbReference type="ARBA" id="ARBA00022692"/>
    </source>
</evidence>
<dbReference type="EMBL" id="HAEF01008583">
    <property type="protein sequence ID" value="SBR46876.1"/>
    <property type="molecule type" value="Transcribed_RNA"/>
</dbReference>
<evidence type="ECO:0000256" key="7">
    <source>
        <dbReference type="ARBA" id="ARBA00023170"/>
    </source>
</evidence>
<dbReference type="SUPFAM" id="SSF49265">
    <property type="entry name" value="Fibronectin type III"/>
    <property type="match status" value="2"/>
</dbReference>
<evidence type="ECO:0000256" key="10">
    <source>
        <dbReference type="SAM" id="Phobius"/>
    </source>
</evidence>
<accession>A0A1A8MR27</accession>
<dbReference type="InterPro" id="IPR036116">
    <property type="entry name" value="FN3_sf"/>
</dbReference>
<evidence type="ECO:0000256" key="9">
    <source>
        <dbReference type="SAM" id="MobiDB-lite"/>
    </source>
</evidence>
<dbReference type="CDD" id="cd00063">
    <property type="entry name" value="FN3"/>
    <property type="match status" value="1"/>
</dbReference>
<keyword evidence="2 10" id="KW-0812">Transmembrane</keyword>
<keyword evidence="3" id="KW-0732">Signal</keyword>
<evidence type="ECO:0000256" key="1">
    <source>
        <dbReference type="ARBA" id="ARBA00004479"/>
    </source>
</evidence>
<dbReference type="GO" id="GO:0009897">
    <property type="term" value="C:external side of plasma membrane"/>
    <property type="evidence" value="ECO:0007669"/>
    <property type="project" value="TreeGrafter"/>
</dbReference>
<dbReference type="PANTHER" id="PTHR23037:SF22">
    <property type="entry name" value="CYTOKINE RECEPTOR COMMON SUBUNIT BETA"/>
    <property type="match status" value="1"/>
</dbReference>
<dbReference type="PROSITE" id="PS50853">
    <property type="entry name" value="FN3"/>
    <property type="match status" value="1"/>
</dbReference>
<dbReference type="GO" id="GO:0016064">
    <property type="term" value="P:immunoglobulin mediated immune response"/>
    <property type="evidence" value="ECO:0007669"/>
    <property type="project" value="TreeGrafter"/>
</dbReference>
<evidence type="ECO:0000259" key="11">
    <source>
        <dbReference type="PROSITE" id="PS50853"/>
    </source>
</evidence>
<evidence type="ECO:0000256" key="4">
    <source>
        <dbReference type="ARBA" id="ARBA00022989"/>
    </source>
</evidence>
<dbReference type="AlphaFoldDB" id="A0A1A8MR27"/>
<dbReference type="PANTHER" id="PTHR23037">
    <property type="entry name" value="CYTOKINE RECEPTOR"/>
    <property type="match status" value="1"/>
</dbReference>
<keyword evidence="8" id="KW-0325">Glycoprotein</keyword>
<keyword evidence="4 10" id="KW-1133">Transmembrane helix</keyword>
<organism evidence="13">
    <name type="scientific">Nothobranchius pienaari</name>
    <dbReference type="NCBI Taxonomy" id="704102"/>
    <lineage>
        <taxon>Eukaryota</taxon>
        <taxon>Metazoa</taxon>
        <taxon>Chordata</taxon>
        <taxon>Craniata</taxon>
        <taxon>Vertebrata</taxon>
        <taxon>Euteleostomi</taxon>
        <taxon>Actinopterygii</taxon>
        <taxon>Neopterygii</taxon>
        <taxon>Teleostei</taxon>
        <taxon>Neoteleostei</taxon>
        <taxon>Acanthomorphata</taxon>
        <taxon>Ovalentaria</taxon>
        <taxon>Atherinomorphae</taxon>
        <taxon>Cyprinodontiformes</taxon>
        <taxon>Nothobranchiidae</taxon>
        <taxon>Nothobranchius</taxon>
    </lineage>
</organism>
<feature type="region of interest" description="Disordered" evidence="9">
    <location>
        <begin position="291"/>
        <end position="314"/>
    </location>
</feature>
<feature type="compositionally biased region" description="Basic and acidic residues" evidence="9">
    <location>
        <begin position="297"/>
        <end position="311"/>
    </location>
</feature>
<dbReference type="EMBL" id="HAEF01018139">
    <property type="protein sequence ID" value="SBR59298.1"/>
    <property type="molecule type" value="Transcribed_RNA"/>
</dbReference>
<name>A0A1A8MR27_9TELE</name>
<comment type="subcellular location">
    <subcellularLocation>
        <location evidence="1">Membrane</location>
        <topology evidence="1">Single-pass type I membrane protein</topology>
    </subcellularLocation>
</comment>
<dbReference type="GO" id="GO:0004896">
    <property type="term" value="F:cytokine receptor activity"/>
    <property type="evidence" value="ECO:0007669"/>
    <property type="project" value="TreeGrafter"/>
</dbReference>
<dbReference type="InterPro" id="IPR003961">
    <property type="entry name" value="FN3_dom"/>
</dbReference>
<evidence type="ECO:0000313" key="12">
    <source>
        <dbReference type="EMBL" id="SBR46876.1"/>
    </source>
</evidence>
<evidence type="ECO:0000256" key="5">
    <source>
        <dbReference type="ARBA" id="ARBA00023136"/>
    </source>
</evidence>
<evidence type="ECO:0000256" key="6">
    <source>
        <dbReference type="ARBA" id="ARBA00023157"/>
    </source>
</evidence>
<feature type="transmembrane region" description="Helical" evidence="10">
    <location>
        <begin position="228"/>
        <end position="247"/>
    </location>
</feature>
<reference evidence="13" key="2">
    <citation type="submission" date="2016-06" db="EMBL/GenBank/DDBJ databases">
        <title>The genome of a short-lived fish provides insights into sex chromosome evolution and the genetic control of aging.</title>
        <authorList>
            <person name="Reichwald K."/>
            <person name="Felder M."/>
            <person name="Petzold A."/>
            <person name="Koch P."/>
            <person name="Groth M."/>
            <person name="Platzer M."/>
        </authorList>
    </citation>
    <scope>NUCLEOTIDE SEQUENCE</scope>
    <source>
        <tissue evidence="13">Brain</tissue>
    </source>
</reference>
<proteinExistence type="predicted"/>
<gene>
    <name evidence="13" type="primary">IL6R</name>
    <name evidence="12" type="synonym">Nfu_g_1_014542</name>
</gene>
<dbReference type="Gene3D" id="2.60.40.10">
    <property type="entry name" value="Immunoglobulins"/>
    <property type="match status" value="2"/>
</dbReference>
<evidence type="ECO:0000256" key="3">
    <source>
        <dbReference type="ARBA" id="ARBA00022729"/>
    </source>
</evidence>
<evidence type="ECO:0000256" key="8">
    <source>
        <dbReference type="ARBA" id="ARBA00023180"/>
    </source>
</evidence>
<evidence type="ECO:0000313" key="13">
    <source>
        <dbReference type="EMBL" id="SBR59298.1"/>
    </source>
</evidence>